<name>A0A1X2HB68_SYNRA</name>
<dbReference type="PANTHER" id="PTHR43791">
    <property type="entry name" value="PERMEASE-RELATED"/>
    <property type="match status" value="1"/>
</dbReference>
<dbReference type="AlphaFoldDB" id="A0A1X2HB68"/>
<evidence type="ECO:0000313" key="10">
    <source>
        <dbReference type="Proteomes" id="UP000242180"/>
    </source>
</evidence>
<evidence type="ECO:0000256" key="3">
    <source>
        <dbReference type="ARBA" id="ARBA00022692"/>
    </source>
</evidence>
<feature type="transmembrane region" description="Helical" evidence="7">
    <location>
        <begin position="278"/>
        <end position="297"/>
    </location>
</feature>
<evidence type="ECO:0000256" key="4">
    <source>
        <dbReference type="ARBA" id="ARBA00022989"/>
    </source>
</evidence>
<dbReference type="Proteomes" id="UP000242180">
    <property type="component" value="Unassembled WGS sequence"/>
</dbReference>
<feature type="transmembrane region" description="Helical" evidence="7">
    <location>
        <begin position="341"/>
        <end position="361"/>
    </location>
</feature>
<dbReference type="PANTHER" id="PTHR43791:SF36">
    <property type="entry name" value="TRANSPORTER, PUTATIVE (AFU_ORTHOLOGUE AFUA_6G08340)-RELATED"/>
    <property type="match status" value="1"/>
</dbReference>
<evidence type="ECO:0000256" key="2">
    <source>
        <dbReference type="ARBA" id="ARBA00022448"/>
    </source>
</evidence>
<organism evidence="9 10">
    <name type="scientific">Syncephalastrum racemosum</name>
    <name type="common">Filamentous fungus</name>
    <dbReference type="NCBI Taxonomy" id="13706"/>
    <lineage>
        <taxon>Eukaryota</taxon>
        <taxon>Fungi</taxon>
        <taxon>Fungi incertae sedis</taxon>
        <taxon>Mucoromycota</taxon>
        <taxon>Mucoromycotina</taxon>
        <taxon>Mucoromycetes</taxon>
        <taxon>Mucorales</taxon>
        <taxon>Syncephalastraceae</taxon>
        <taxon>Syncephalastrum</taxon>
    </lineage>
</organism>
<dbReference type="SUPFAM" id="SSF103473">
    <property type="entry name" value="MFS general substrate transporter"/>
    <property type="match status" value="1"/>
</dbReference>
<keyword evidence="3 7" id="KW-0812">Transmembrane</keyword>
<feature type="compositionally biased region" description="Low complexity" evidence="6">
    <location>
        <begin position="18"/>
        <end position="28"/>
    </location>
</feature>
<accession>A0A1X2HB68</accession>
<dbReference type="OMA" id="YLTSHAI"/>
<dbReference type="FunFam" id="1.20.1250.20:FF:000034">
    <property type="entry name" value="MFS general substrate transporter"/>
    <property type="match status" value="1"/>
</dbReference>
<feature type="transmembrane region" description="Helical" evidence="7">
    <location>
        <begin position="84"/>
        <end position="107"/>
    </location>
</feature>
<evidence type="ECO:0000256" key="7">
    <source>
        <dbReference type="SAM" id="Phobius"/>
    </source>
</evidence>
<dbReference type="InParanoid" id="A0A1X2HB68"/>
<dbReference type="OrthoDB" id="2985014at2759"/>
<feature type="transmembrane region" description="Helical" evidence="7">
    <location>
        <begin position="317"/>
        <end position="334"/>
    </location>
</feature>
<dbReference type="EMBL" id="MCGN01000006">
    <property type="protein sequence ID" value="ORY95913.1"/>
    <property type="molecule type" value="Genomic_DNA"/>
</dbReference>
<feature type="transmembrane region" description="Helical" evidence="7">
    <location>
        <begin position="435"/>
        <end position="456"/>
    </location>
</feature>
<evidence type="ECO:0000256" key="6">
    <source>
        <dbReference type="SAM" id="MobiDB-lite"/>
    </source>
</evidence>
<feature type="transmembrane region" description="Helical" evidence="7">
    <location>
        <begin position="367"/>
        <end position="382"/>
    </location>
</feature>
<protein>
    <submittedName>
        <fullName evidence="9">Major facilitator superfamily domain-containing protein</fullName>
    </submittedName>
</protein>
<dbReference type="InterPro" id="IPR036259">
    <property type="entry name" value="MFS_trans_sf"/>
</dbReference>
<feature type="transmembrane region" description="Helical" evidence="7">
    <location>
        <begin position="402"/>
        <end position="423"/>
    </location>
</feature>
<keyword evidence="10" id="KW-1185">Reference proteome</keyword>
<dbReference type="Gene3D" id="1.20.1250.20">
    <property type="entry name" value="MFS general substrate transporter like domains"/>
    <property type="match status" value="2"/>
</dbReference>
<dbReference type="PROSITE" id="PS50850">
    <property type="entry name" value="MFS"/>
    <property type="match status" value="1"/>
</dbReference>
<dbReference type="GO" id="GO:0022857">
    <property type="term" value="F:transmembrane transporter activity"/>
    <property type="evidence" value="ECO:0007669"/>
    <property type="project" value="InterPro"/>
</dbReference>
<dbReference type="FunFam" id="1.20.1250.20:FF:000013">
    <property type="entry name" value="MFS general substrate transporter"/>
    <property type="match status" value="1"/>
</dbReference>
<evidence type="ECO:0000256" key="1">
    <source>
        <dbReference type="ARBA" id="ARBA00004141"/>
    </source>
</evidence>
<feature type="domain" description="Major facilitator superfamily (MFS) profile" evidence="8">
    <location>
        <begin position="48"/>
        <end position="461"/>
    </location>
</feature>
<keyword evidence="2" id="KW-0813">Transport</keyword>
<dbReference type="STRING" id="13706.A0A1X2HB68"/>
<dbReference type="Pfam" id="PF07690">
    <property type="entry name" value="MFS_1"/>
    <property type="match status" value="1"/>
</dbReference>
<proteinExistence type="predicted"/>
<evidence type="ECO:0000313" key="9">
    <source>
        <dbReference type="EMBL" id="ORY95913.1"/>
    </source>
</evidence>
<comment type="subcellular location">
    <subcellularLocation>
        <location evidence="1">Membrane</location>
        <topology evidence="1">Multi-pass membrane protein</topology>
    </subcellularLocation>
</comment>
<dbReference type="GO" id="GO:0016020">
    <property type="term" value="C:membrane"/>
    <property type="evidence" value="ECO:0007669"/>
    <property type="project" value="UniProtKB-SubCell"/>
</dbReference>
<dbReference type="FunCoup" id="A0A1X2HB68">
    <property type="interactions" value="93"/>
</dbReference>
<dbReference type="InterPro" id="IPR011701">
    <property type="entry name" value="MFS"/>
</dbReference>
<keyword evidence="5 7" id="KW-0472">Membrane</keyword>
<evidence type="ECO:0000256" key="5">
    <source>
        <dbReference type="ARBA" id="ARBA00023136"/>
    </source>
</evidence>
<feature type="region of interest" description="Disordered" evidence="6">
    <location>
        <begin position="1"/>
        <end position="32"/>
    </location>
</feature>
<dbReference type="CDD" id="cd17327">
    <property type="entry name" value="MFS_FEN2_like"/>
    <property type="match status" value="1"/>
</dbReference>
<feature type="transmembrane region" description="Helical" evidence="7">
    <location>
        <begin position="114"/>
        <end position="132"/>
    </location>
</feature>
<feature type="transmembrane region" description="Helical" evidence="7">
    <location>
        <begin position="175"/>
        <end position="195"/>
    </location>
</feature>
<gene>
    <name evidence="9" type="ORF">BCR43DRAFT_549869</name>
</gene>
<dbReference type="InterPro" id="IPR020846">
    <property type="entry name" value="MFS_dom"/>
</dbReference>
<keyword evidence="4 7" id="KW-1133">Transmembrane helix</keyword>
<reference evidence="9 10" key="1">
    <citation type="submission" date="2016-07" db="EMBL/GenBank/DDBJ databases">
        <title>Pervasive Adenine N6-methylation of Active Genes in Fungi.</title>
        <authorList>
            <consortium name="DOE Joint Genome Institute"/>
            <person name="Mondo S.J."/>
            <person name="Dannebaum R.O."/>
            <person name="Kuo R.C."/>
            <person name="Labutti K."/>
            <person name="Haridas S."/>
            <person name="Kuo A."/>
            <person name="Salamov A."/>
            <person name="Ahrendt S.R."/>
            <person name="Lipzen A."/>
            <person name="Sullivan W."/>
            <person name="Andreopoulos W.B."/>
            <person name="Clum A."/>
            <person name="Lindquist E."/>
            <person name="Daum C."/>
            <person name="Ramamoorthy G.K."/>
            <person name="Gryganskyi A."/>
            <person name="Culley D."/>
            <person name="Magnuson J.K."/>
            <person name="James T.Y."/>
            <person name="O'Malley M.A."/>
            <person name="Stajich J.E."/>
            <person name="Spatafora J.W."/>
            <person name="Visel A."/>
            <person name="Grigoriev I.V."/>
        </authorList>
    </citation>
    <scope>NUCLEOTIDE SEQUENCE [LARGE SCALE GENOMIC DNA]</scope>
    <source>
        <strain evidence="9 10">NRRL 2496</strain>
    </source>
</reference>
<evidence type="ECO:0000259" key="8">
    <source>
        <dbReference type="PROSITE" id="PS50850"/>
    </source>
</evidence>
<feature type="transmembrane region" description="Helical" evidence="7">
    <location>
        <begin position="207"/>
        <end position="229"/>
    </location>
</feature>
<comment type="caution">
    <text evidence="9">The sequence shown here is derived from an EMBL/GenBank/DDBJ whole genome shotgun (WGS) entry which is preliminary data.</text>
</comment>
<feature type="compositionally biased region" description="Basic and acidic residues" evidence="6">
    <location>
        <begin position="1"/>
        <end position="17"/>
    </location>
</feature>
<sequence length="491" mass="54414">MLDTAEKAADILEKRSDGSSSPTTSGDDMVPPSDKELKRLLWKLDLRIIPFVSLLYLCSYLDRVNIGNAKVAGLTEDMNITENEYNWCLSIFFIGYIIFEVPSNVLLKKIGPRLWIPTIMIAWGIIMACMAACKDGKSLLACRFLLGMAEAGLYPGVLFYLSVWYTRKEQATRIALFYGSSTLAGAFGGVLAYGIMHMDGLRGLHGWQWIFIIEAIPTILLAVATYFVLPDFPETTQFLNERERAIIISRIKVDVGPATERHFSWRQFWASFKDWKTYVYAAMSLCACTPMYSLSMFMPSIIKGMGFTDLKAQAMSAPPYAVACVVTVVVSMSADRRGERAFHVALPALLAVLGYILLVVLKDRGPAALYISAIIAVTGAFAESPPKTSWFSNNFGGHTKRAVSLAIIIAIGNVGGALGGQVYRAEDAPHYARGHQINLGLMAALAVISLGMKYTLHRINMHRARMSPEEYRMACEGEELCDKHPDFKYIL</sequence>
<feature type="transmembrane region" description="Helical" evidence="7">
    <location>
        <begin position="144"/>
        <end position="163"/>
    </location>
</feature>